<dbReference type="Pfam" id="PF10274">
    <property type="entry name" value="ParcG"/>
    <property type="match status" value="2"/>
</dbReference>
<dbReference type="GO" id="GO:0051879">
    <property type="term" value="F:Hsp90 protein binding"/>
    <property type="evidence" value="ECO:0007669"/>
    <property type="project" value="TreeGrafter"/>
</dbReference>
<name>A0A225VV88_9STRA</name>
<evidence type="ECO:0000256" key="1">
    <source>
        <dbReference type="SAM" id="MobiDB-lite"/>
    </source>
</evidence>
<keyword evidence="3" id="KW-1185">Reference proteome</keyword>
<protein>
    <submittedName>
        <fullName evidence="2">Parkin coregulated protein</fullName>
    </submittedName>
</protein>
<feature type="compositionally biased region" description="Polar residues" evidence="1">
    <location>
        <begin position="50"/>
        <end position="63"/>
    </location>
</feature>
<dbReference type="PANTHER" id="PTHR21207">
    <property type="entry name" value="PARKIN COREGULATED GENE PROTEIN PARK2 COREGULATED"/>
    <property type="match status" value="1"/>
</dbReference>
<feature type="compositionally biased region" description="Basic and acidic residues" evidence="1">
    <location>
        <begin position="100"/>
        <end position="109"/>
    </location>
</feature>
<organism evidence="2 3">
    <name type="scientific">Phytophthora megakarya</name>
    <dbReference type="NCBI Taxonomy" id="4795"/>
    <lineage>
        <taxon>Eukaryota</taxon>
        <taxon>Sar</taxon>
        <taxon>Stramenopiles</taxon>
        <taxon>Oomycota</taxon>
        <taxon>Peronosporomycetes</taxon>
        <taxon>Peronosporales</taxon>
        <taxon>Peronosporaceae</taxon>
        <taxon>Phytophthora</taxon>
    </lineage>
</organism>
<feature type="region of interest" description="Disordered" evidence="1">
    <location>
        <begin position="90"/>
        <end position="109"/>
    </location>
</feature>
<gene>
    <name evidence="2" type="ORF">PHMEG_00017959</name>
</gene>
<comment type="caution">
    <text evidence="2">The sequence shown here is derived from an EMBL/GenBank/DDBJ whole genome shotgun (WGS) entry which is preliminary data.</text>
</comment>
<evidence type="ECO:0000313" key="3">
    <source>
        <dbReference type="Proteomes" id="UP000198211"/>
    </source>
</evidence>
<dbReference type="EMBL" id="NBNE01002822">
    <property type="protein sequence ID" value="OWZ09356.1"/>
    <property type="molecule type" value="Genomic_DNA"/>
</dbReference>
<dbReference type="GO" id="GO:0030544">
    <property type="term" value="F:Hsp70 protein binding"/>
    <property type="evidence" value="ECO:0007669"/>
    <property type="project" value="TreeGrafter"/>
</dbReference>
<accession>A0A225VV88</accession>
<reference evidence="3" key="1">
    <citation type="submission" date="2017-03" db="EMBL/GenBank/DDBJ databases">
        <title>Phytopthora megakarya and P. palmivora, two closely related causual agents of cacao black pod achieved similar genome size and gene model numbers by different mechanisms.</title>
        <authorList>
            <person name="Ali S."/>
            <person name="Shao J."/>
            <person name="Larry D.J."/>
            <person name="Kronmiller B."/>
            <person name="Shen D."/>
            <person name="Strem M.D."/>
            <person name="Melnick R.L."/>
            <person name="Guiltinan M.J."/>
            <person name="Tyler B.M."/>
            <person name="Meinhardt L.W."/>
            <person name="Bailey B.A."/>
        </authorList>
    </citation>
    <scope>NUCLEOTIDE SEQUENCE [LARGE SCALE GENOMIC DNA]</scope>
    <source>
        <strain evidence="3">zdho120</strain>
    </source>
</reference>
<dbReference type="STRING" id="4795.A0A225VV88"/>
<dbReference type="Proteomes" id="UP000198211">
    <property type="component" value="Unassembled WGS sequence"/>
</dbReference>
<feature type="region of interest" description="Disordered" evidence="1">
    <location>
        <begin position="50"/>
        <end position="77"/>
    </location>
</feature>
<dbReference type="OrthoDB" id="5954824at2759"/>
<proteinExistence type="predicted"/>
<dbReference type="PANTHER" id="PTHR21207:SF2">
    <property type="entry name" value="PARKIN COREGULATED GENE PROTEIN"/>
    <property type="match status" value="1"/>
</dbReference>
<evidence type="ECO:0000313" key="2">
    <source>
        <dbReference type="EMBL" id="OWZ09356.1"/>
    </source>
</evidence>
<dbReference type="InterPro" id="IPR019399">
    <property type="entry name" value="Parkin_co-regulated_protein"/>
</dbReference>
<dbReference type="AlphaFoldDB" id="A0A225VV88"/>
<sequence length="248" mass="27944">MSGRIPNVSTRIVPKAIALPETGSCFDTTAVSKQRPINDKVDDSAHISTFSLSKPTKPNTTDSFLRKGQGTGGTVDLEKTLKGDKLEILSPRSRHQQPRAFRERSNPPDTSFRRFYERGDLLIQIDHSGVRNMVAWKRDITKLDFNHYLPIFFDGLREVEEPYDFLSEQGIKDMLINASNKVLPVIPQLIVPIKIDNIGDAIDYSQRKQLNLGDLIQQTLEIMETHGGDDAFINIKYLVPTYQSVCVG</sequence>